<keyword evidence="1" id="KW-1133">Transmembrane helix</keyword>
<dbReference type="AlphaFoldDB" id="A0A427AHH9"/>
<evidence type="ECO:0000256" key="1">
    <source>
        <dbReference type="SAM" id="Phobius"/>
    </source>
</evidence>
<reference evidence="2 3" key="1">
    <citation type="journal article" date="2014" name="Agronomy (Basel)">
        <title>A Draft Genome Sequence for Ensete ventricosum, the Drought-Tolerant Tree Against Hunger.</title>
        <authorList>
            <person name="Harrison J."/>
            <person name="Moore K.A."/>
            <person name="Paszkiewicz K."/>
            <person name="Jones T."/>
            <person name="Grant M."/>
            <person name="Ambacheew D."/>
            <person name="Muzemil S."/>
            <person name="Studholme D.J."/>
        </authorList>
    </citation>
    <scope>NUCLEOTIDE SEQUENCE [LARGE SCALE GENOMIC DNA]</scope>
</reference>
<keyword evidence="1" id="KW-0472">Membrane</keyword>
<dbReference type="EMBL" id="AMZH03002420">
    <property type="protein sequence ID" value="RRT75631.1"/>
    <property type="molecule type" value="Genomic_DNA"/>
</dbReference>
<comment type="caution">
    <text evidence="2">The sequence shown here is derived from an EMBL/GenBank/DDBJ whole genome shotgun (WGS) entry which is preliminary data.</text>
</comment>
<evidence type="ECO:0000313" key="3">
    <source>
        <dbReference type="Proteomes" id="UP000287651"/>
    </source>
</evidence>
<evidence type="ECO:0000313" key="2">
    <source>
        <dbReference type="EMBL" id="RRT75631.1"/>
    </source>
</evidence>
<name>A0A427AHH9_ENSVE</name>
<accession>A0A427AHH9</accession>
<protein>
    <submittedName>
        <fullName evidence="2">Uncharacterized protein</fullName>
    </submittedName>
</protein>
<dbReference type="Proteomes" id="UP000287651">
    <property type="component" value="Unassembled WGS sequence"/>
</dbReference>
<proteinExistence type="predicted"/>
<keyword evidence="1" id="KW-0812">Transmembrane</keyword>
<sequence>MRTTRCGTLLGIPLLCSSGMLLRWLLPNGLRWLLNNGTPLSSSHWFLHSGRGLLLFSSRWFLSSSCWLLHSGRELLLSSSRWFLPSGLGRFHTKMFHRWFLLDGMLLQ</sequence>
<organism evidence="2 3">
    <name type="scientific">Ensete ventricosum</name>
    <name type="common">Abyssinian banana</name>
    <name type="synonym">Musa ensete</name>
    <dbReference type="NCBI Taxonomy" id="4639"/>
    <lineage>
        <taxon>Eukaryota</taxon>
        <taxon>Viridiplantae</taxon>
        <taxon>Streptophyta</taxon>
        <taxon>Embryophyta</taxon>
        <taxon>Tracheophyta</taxon>
        <taxon>Spermatophyta</taxon>
        <taxon>Magnoliopsida</taxon>
        <taxon>Liliopsida</taxon>
        <taxon>Zingiberales</taxon>
        <taxon>Musaceae</taxon>
        <taxon>Ensete</taxon>
    </lineage>
</organism>
<gene>
    <name evidence="2" type="ORF">B296_00002350</name>
</gene>
<feature type="transmembrane region" description="Helical" evidence="1">
    <location>
        <begin position="7"/>
        <end position="26"/>
    </location>
</feature>